<dbReference type="Gene3D" id="2.130.10.10">
    <property type="entry name" value="YVTN repeat-like/Quinoprotein amine dehydrogenase"/>
    <property type="match status" value="3"/>
</dbReference>
<dbReference type="GO" id="GO:0007099">
    <property type="term" value="P:centriole replication"/>
    <property type="evidence" value="ECO:0007669"/>
    <property type="project" value="TreeGrafter"/>
</dbReference>
<dbReference type="FunFam" id="2.130.10.10:FF:000046">
    <property type="entry name" value="WD repeat-containing protein 62 isoform 1"/>
    <property type="match status" value="1"/>
</dbReference>
<protein>
    <submittedName>
        <fullName evidence="7">Mitogen-activated protein kinase-binding protein 1-like isoform X1</fullName>
    </submittedName>
</protein>
<feature type="region of interest" description="Disordered" evidence="4">
    <location>
        <begin position="1135"/>
        <end position="1388"/>
    </location>
</feature>
<dbReference type="GO" id="GO:0072686">
    <property type="term" value="C:mitotic spindle"/>
    <property type="evidence" value="ECO:0007669"/>
    <property type="project" value="TreeGrafter"/>
</dbReference>
<dbReference type="InterPro" id="IPR056162">
    <property type="entry name" value="WD40_MABP1-WDR62_2nd"/>
</dbReference>
<dbReference type="Proteomes" id="UP000694872">
    <property type="component" value="Unplaced"/>
</dbReference>
<feature type="compositionally biased region" description="Polar residues" evidence="4">
    <location>
        <begin position="1281"/>
        <end position="1292"/>
    </location>
</feature>
<dbReference type="Pfam" id="PF24782">
    <property type="entry name" value="WD40_MABP1-WDR62_2nd"/>
    <property type="match status" value="1"/>
</dbReference>
<feature type="compositionally biased region" description="Polar residues" evidence="4">
    <location>
        <begin position="1092"/>
        <end position="1102"/>
    </location>
</feature>
<feature type="compositionally biased region" description="Basic and acidic residues" evidence="4">
    <location>
        <begin position="865"/>
        <end position="875"/>
    </location>
</feature>
<dbReference type="CTD" id="284403"/>
<feature type="compositionally biased region" description="Basic and acidic residues" evidence="4">
    <location>
        <begin position="1109"/>
        <end position="1119"/>
    </location>
</feature>
<evidence type="ECO:0000259" key="5">
    <source>
        <dbReference type="Pfam" id="PF24780"/>
    </source>
</evidence>
<evidence type="ECO:0000313" key="7">
    <source>
        <dbReference type="RefSeq" id="XP_013176439.1"/>
    </source>
</evidence>
<feature type="domain" description="MABP1/WDR62 second WD40" evidence="6">
    <location>
        <begin position="401"/>
        <end position="730"/>
    </location>
</feature>
<name>A0AAJ6ZNW6_PAPXU</name>
<feature type="compositionally biased region" description="Basic and acidic residues" evidence="4">
    <location>
        <begin position="1351"/>
        <end position="1364"/>
    </location>
</feature>
<dbReference type="InterPro" id="IPR056161">
    <property type="entry name" value="WD40_MABP1-WDR62_1st"/>
</dbReference>
<keyword evidence="1 3" id="KW-0853">WD repeat</keyword>
<dbReference type="PANTHER" id="PTHR45589">
    <property type="entry name" value="WD REPEAT DOMAIN 62, ISOFORM G"/>
    <property type="match status" value="1"/>
</dbReference>
<dbReference type="KEGG" id="pxu:106124379"/>
<dbReference type="SMART" id="SM00320">
    <property type="entry name" value="WD40"/>
    <property type="match status" value="11"/>
</dbReference>
<proteinExistence type="predicted"/>
<evidence type="ECO:0000256" key="1">
    <source>
        <dbReference type="ARBA" id="ARBA00022574"/>
    </source>
</evidence>
<feature type="region of interest" description="Disordered" evidence="4">
    <location>
        <begin position="747"/>
        <end position="784"/>
    </location>
</feature>
<dbReference type="InterPro" id="IPR001680">
    <property type="entry name" value="WD40_rpt"/>
</dbReference>
<feature type="region of interest" description="Disordered" evidence="4">
    <location>
        <begin position="925"/>
        <end position="988"/>
    </location>
</feature>
<reference evidence="7" key="1">
    <citation type="submission" date="2025-08" db="UniProtKB">
        <authorList>
            <consortium name="RefSeq"/>
        </authorList>
    </citation>
    <scope>IDENTIFICATION</scope>
</reference>
<dbReference type="RefSeq" id="XP_013176439.1">
    <property type="nucleotide sequence ID" value="XM_013320985.1"/>
</dbReference>
<feature type="compositionally biased region" description="Basic and acidic residues" evidence="4">
    <location>
        <begin position="943"/>
        <end position="953"/>
    </location>
</feature>
<evidence type="ECO:0000259" key="6">
    <source>
        <dbReference type="Pfam" id="PF24782"/>
    </source>
</evidence>
<keyword evidence="2" id="KW-0677">Repeat</keyword>
<feature type="compositionally biased region" description="Basic and acidic residues" evidence="4">
    <location>
        <begin position="844"/>
        <end position="857"/>
    </location>
</feature>
<feature type="region of interest" description="Disordered" evidence="4">
    <location>
        <begin position="810"/>
        <end position="883"/>
    </location>
</feature>
<evidence type="ECO:0000256" key="4">
    <source>
        <dbReference type="SAM" id="MobiDB-lite"/>
    </source>
</evidence>
<dbReference type="SUPFAM" id="SSF50978">
    <property type="entry name" value="WD40 repeat-like"/>
    <property type="match status" value="2"/>
</dbReference>
<dbReference type="PANTHER" id="PTHR45589:SF1">
    <property type="entry name" value="WD REPEAT DOMAIN 62, ISOFORM G"/>
    <property type="match status" value="1"/>
</dbReference>
<feature type="compositionally biased region" description="Basic and acidic residues" evidence="4">
    <location>
        <begin position="961"/>
        <end position="972"/>
    </location>
</feature>
<feature type="region of interest" description="Disordered" evidence="4">
    <location>
        <begin position="1075"/>
        <end position="1119"/>
    </location>
</feature>
<feature type="compositionally biased region" description="Polar residues" evidence="4">
    <location>
        <begin position="1241"/>
        <end position="1272"/>
    </location>
</feature>
<evidence type="ECO:0000256" key="3">
    <source>
        <dbReference type="PROSITE-ProRule" id="PRU00221"/>
    </source>
</evidence>
<feature type="region of interest" description="Disordered" evidence="4">
    <location>
        <begin position="1002"/>
        <end position="1058"/>
    </location>
</feature>
<dbReference type="InterPro" id="IPR052779">
    <property type="entry name" value="WDR62"/>
</dbReference>
<feature type="repeat" description="WD" evidence="3">
    <location>
        <begin position="697"/>
        <end position="730"/>
    </location>
</feature>
<dbReference type="PROSITE" id="PS50294">
    <property type="entry name" value="WD_REPEATS_REGION"/>
    <property type="match status" value="1"/>
</dbReference>
<feature type="compositionally biased region" description="Polar residues" evidence="4">
    <location>
        <begin position="1219"/>
        <end position="1230"/>
    </location>
</feature>
<accession>A0AAJ6ZNW6</accession>
<dbReference type="Pfam" id="PF24780">
    <property type="entry name" value="WD40_MABP1-WDR62_1st"/>
    <property type="match status" value="1"/>
</dbReference>
<dbReference type="InterPro" id="IPR036322">
    <property type="entry name" value="WD40_repeat_dom_sf"/>
</dbReference>
<feature type="compositionally biased region" description="Pro residues" evidence="4">
    <location>
        <begin position="820"/>
        <end position="831"/>
    </location>
</feature>
<feature type="repeat" description="WD" evidence="3">
    <location>
        <begin position="517"/>
        <end position="558"/>
    </location>
</feature>
<dbReference type="PROSITE" id="PS50082">
    <property type="entry name" value="WD_REPEATS_2"/>
    <property type="match status" value="2"/>
</dbReference>
<sequence length="1527" mass="166307">MEAGFIPVATSGNAGNNALPPAVVAPQVNVVRAPGLKRGKMEEAISDRIKLETVFGLTVSSNAALDCDPNTEVVAYPAGCTVVLYNVRKNRQSHVLNASRKSVTCVAFSPDGRYLATGECGHAPAVRVWDLQDPSASGAVQIAEFPGHTHGVNCVAFSTSSKYLVSVGSQHDMIVNVWDWRANLKLASNKVSSRVKAVSFSESGNYFVTVGFRHVKFWYLEYSRNAKFKEPVPLMGRSAILGEQKDNEFCDVVCGRGEAADSTYAITRGGLLCEFNSRRLLDKWVELRTTSANCMAIGANYIFVGCAEGIVRCFAPDSLRYVTTLPRTHYLGVDVAQGVNINHMFTQPGNARYPDAIALTYDERNHKLTCVYNDHSLYVWDVRDIKRVGKSHSALYHSACIWGVDMVCGGGAETGLPPGRFLTCSSDDTVRVWSLQPTGPNIYSNELNKIVYIDPELKFLKDVDLTATSDRDKSKSYDDKIGVRCVRVSPCGRHVAAGDRAGNVWIHSSEGAPLHTLEAHDAEVLCLEYSAKPRLLASASRDRLVHVFLVDRGYQILQTLDEHSSSITAVRFLSSSAGLQMVSCGADKTILFRQLKTTQDGSYQFARGQNVSGRTTLYDMEVDAGGRHILTACQDRNVRVYSAAHGRHTKTFRGTTAEDGTLIKVALDSSGIYLATSSTDKILSVYDYYSGECMATMYGHSEIVTGLRFTPDCQHLVSASGDGCIFVWRVPHDMVVTMRARLAQQAIRQGRKVPVGSNGASGLDSETDSQLGSPPRDIPDTTKFGTPVVADYTLRIGKLPSWAKKSLGDELAAPGGGAPPATPAATPPAPPARGKWATRIQPANEKRVDSDGSKDSSLDSGTDTRYIEKRRDQNVKQRPKSLNLSQLPRVEALFRHFDATMKATCDILTISPRVEKVTLNLSKSRADGRTRHHTDDSSLGSFKYEDQESTEHDGDIEDISDGERTSSSESRNRPTYYPGNNDDDTPGEFMVNAMDAEELRQSVRRSKRWRAQSPRLDLPPAASLSGSGHDSDDDEVSTPSGDNADRNPLSGSCESIDTAGRREKYLKSAFDSLSGVELDSTLTGGDARKQDCNNSLSAQHLSRTPAARPDPEAARRREELQRRILETRRQLENVAFRSNLKSSQSTTDLSYIPEKDNSRRNRPVSMAVPNNSRPYASRTHLSPPEREEEAGGMRRAISLSDLAKPVPAPRTPQAPVKSTPPTSANSSKSPSGFVRPAPRYNSKSSMTRSSSVGVLNQSDSESDPQPSRQAASRVQGLMRPTISSMNKATANTARRRGLVNSYSTASVSTVAREESSSEAEDRGTSEPPVAAPRPRAASADRAQRRLVGRSGSERDLSAKAREVTARLTTNTRQRSKPEPPPENNLSPSQLCLALTDQLTKTAGKVVHLYRRLQRDPSAAADISGLEAAILETQKVLRGAVLRAQNGEAPSSLSSTDGDCRALNVDSTRQKLENLVSKEASVAGNPAMSLIEQYSDILLNMMQSKMVNQFSQSPQSLPPATREPGADS</sequence>
<feature type="domain" description="MABP1/WDR62 first WD40" evidence="5">
    <location>
        <begin position="64"/>
        <end position="395"/>
    </location>
</feature>
<dbReference type="GeneID" id="106124379"/>
<dbReference type="InterPro" id="IPR015943">
    <property type="entry name" value="WD40/YVTN_repeat-like_dom_sf"/>
</dbReference>
<gene>
    <name evidence="7" type="primary">LOC106124379</name>
</gene>
<organism evidence="7">
    <name type="scientific">Papilio xuthus</name>
    <name type="common">Asian swallowtail butterfly</name>
    <dbReference type="NCBI Taxonomy" id="66420"/>
    <lineage>
        <taxon>Eukaryota</taxon>
        <taxon>Metazoa</taxon>
        <taxon>Ecdysozoa</taxon>
        <taxon>Arthropoda</taxon>
        <taxon>Hexapoda</taxon>
        <taxon>Insecta</taxon>
        <taxon>Pterygota</taxon>
        <taxon>Neoptera</taxon>
        <taxon>Endopterygota</taxon>
        <taxon>Lepidoptera</taxon>
        <taxon>Glossata</taxon>
        <taxon>Ditrysia</taxon>
        <taxon>Papilionoidea</taxon>
        <taxon>Papilionidae</taxon>
        <taxon>Papilioninae</taxon>
        <taxon>Papilio</taxon>
    </lineage>
</organism>
<feature type="compositionally biased region" description="Polar residues" evidence="4">
    <location>
        <begin position="1139"/>
        <end position="1149"/>
    </location>
</feature>
<feature type="compositionally biased region" description="Basic and acidic residues" evidence="4">
    <location>
        <begin position="925"/>
        <end position="936"/>
    </location>
</feature>
<evidence type="ECO:0000256" key="2">
    <source>
        <dbReference type="ARBA" id="ARBA00022737"/>
    </source>
</evidence>
<feature type="compositionally biased region" description="Basic and acidic residues" evidence="4">
    <location>
        <begin position="1311"/>
        <end position="1324"/>
    </location>
</feature>
<feature type="compositionally biased region" description="Basic and acidic residues" evidence="4">
    <location>
        <begin position="1183"/>
        <end position="1192"/>
    </location>
</feature>
<feature type="region of interest" description="Disordered" evidence="4">
    <location>
        <begin position="1507"/>
        <end position="1527"/>
    </location>
</feature>